<sequence length="741" mass="81173">MREYLNPNSSVKHIKPSHLAMCLAILMGAGASTTVFAADSNTESTALPVITVYAEQKNTVPESVVTIDRTNLDRTGATDMASIVKYLPLVNAPKAASGSGNAWDGSGTTGYNIRGVDANRVGLDVDGVELASATPEPDGAKGNSYSSGRDFIDPEMFSSVSVVSGTTNPNSEGIGGRVTFKTKSPEDYLKNGKQVAGTLKSGFSSADSAWFTSATGAVGNDVVKGLVAYSHRDGHAIESNGTLSTNPSDWTSDAILAKLLWNITENQKIGFTFDYYKKQANNFISADLLSSLYPQGATQTIDGQRNRYALDYRFTPEDFVLFDRLDANAYYQATKNNNRTYAYYSTGKGYRTIYNNYTEDNYGLLLNALKQVNNHKITYGLSVNQINSDRPWQQYNPNGTVTVQNRMVKSDTNKYALYVSDTMQWQLAGRDFKITPGLRYQFEKFDPKNSSSVLTSAAKANQLSKVNNDYYAPSVTLEYQLSPNYYTYAKYNRGARVPSATEMVGTFDQTTYSILGNTDLKKETSDAFEIGLKTTPVEGIHFDVTSFYTKYKNFIDYKQLETPVGTDRFTYQIQNVANVNIWGGEVSFRADIGKFVEQADGISLALVAGTTKGVSKNNSGVKGGVNSVQPKKASLTFAYDDPAQKYGLGFTTTAVDSKKASQDSSIVSSTGSYKTVPGYVVNDLTAYWNANKYMTFNVALNNIFDKKYWDYATVATLTNTSAIDRATLPGRNVVASVEFKF</sequence>
<evidence type="ECO:0000256" key="5">
    <source>
        <dbReference type="ARBA" id="ARBA00022692"/>
    </source>
</evidence>
<dbReference type="Pfam" id="PF00593">
    <property type="entry name" value="TonB_dep_Rec_b-barrel"/>
    <property type="match status" value="1"/>
</dbReference>
<dbReference type="EMBL" id="FMYL01000005">
    <property type="protein sequence ID" value="SDB92000.1"/>
    <property type="molecule type" value="Genomic_DNA"/>
</dbReference>
<protein>
    <submittedName>
        <fullName evidence="16">Hemoglobin/transferrin/lactoferrin receptor protein</fullName>
    </submittedName>
</protein>
<dbReference type="AlphaFoldDB" id="A0A1G6HCL4"/>
<evidence type="ECO:0000256" key="7">
    <source>
        <dbReference type="ARBA" id="ARBA00023077"/>
    </source>
</evidence>
<evidence type="ECO:0000256" key="12">
    <source>
        <dbReference type="RuleBase" id="RU003357"/>
    </source>
</evidence>
<feature type="signal peptide" evidence="13">
    <location>
        <begin position="1"/>
        <end position="37"/>
    </location>
</feature>
<evidence type="ECO:0000313" key="17">
    <source>
        <dbReference type="Proteomes" id="UP000242501"/>
    </source>
</evidence>
<dbReference type="PANTHER" id="PTHR30069">
    <property type="entry name" value="TONB-DEPENDENT OUTER MEMBRANE RECEPTOR"/>
    <property type="match status" value="1"/>
</dbReference>
<keyword evidence="8 11" id="KW-0472">Membrane</keyword>
<feature type="domain" description="TonB-dependent receptor-like beta-barrel" evidence="14">
    <location>
        <begin position="262"/>
        <end position="703"/>
    </location>
</feature>
<dbReference type="STRING" id="1219383.SAMN05421733_10516"/>
<evidence type="ECO:0000259" key="14">
    <source>
        <dbReference type="Pfam" id="PF00593"/>
    </source>
</evidence>
<keyword evidence="6 13" id="KW-0732">Signal</keyword>
<evidence type="ECO:0000256" key="4">
    <source>
        <dbReference type="ARBA" id="ARBA00022452"/>
    </source>
</evidence>
<dbReference type="Gene3D" id="2.170.130.10">
    <property type="entry name" value="TonB-dependent receptor, plug domain"/>
    <property type="match status" value="1"/>
</dbReference>
<dbReference type="OrthoDB" id="9764669at2"/>
<keyword evidence="4 11" id="KW-1134">Transmembrane beta strand</keyword>
<evidence type="ECO:0000256" key="13">
    <source>
        <dbReference type="SAM" id="SignalP"/>
    </source>
</evidence>
<keyword evidence="7 12" id="KW-0798">TonB box</keyword>
<keyword evidence="3 11" id="KW-0813">Transport</keyword>
<dbReference type="GO" id="GO:0009279">
    <property type="term" value="C:cell outer membrane"/>
    <property type="evidence" value="ECO:0007669"/>
    <property type="project" value="UniProtKB-SubCell"/>
</dbReference>
<dbReference type="CDD" id="cd01347">
    <property type="entry name" value="ligand_gated_channel"/>
    <property type="match status" value="1"/>
</dbReference>
<evidence type="ECO:0000256" key="1">
    <source>
        <dbReference type="ARBA" id="ARBA00004571"/>
    </source>
</evidence>
<dbReference type="InterPro" id="IPR039426">
    <property type="entry name" value="TonB-dep_rcpt-like"/>
</dbReference>
<feature type="chain" id="PRO_5017373291" evidence="13">
    <location>
        <begin position="38"/>
        <end position="741"/>
    </location>
</feature>
<dbReference type="InterPro" id="IPR012910">
    <property type="entry name" value="Plug_dom"/>
</dbReference>
<dbReference type="InterPro" id="IPR037066">
    <property type="entry name" value="Plug_dom_sf"/>
</dbReference>
<comment type="subcellular location">
    <subcellularLocation>
        <location evidence="1 11">Cell outer membrane</location>
        <topology evidence="1 11">Multi-pass membrane protein</topology>
    </subcellularLocation>
</comment>
<evidence type="ECO:0000256" key="11">
    <source>
        <dbReference type="PROSITE-ProRule" id="PRU01360"/>
    </source>
</evidence>
<dbReference type="PROSITE" id="PS52016">
    <property type="entry name" value="TONB_DEPENDENT_REC_3"/>
    <property type="match status" value="1"/>
</dbReference>
<evidence type="ECO:0000256" key="10">
    <source>
        <dbReference type="ARBA" id="ARBA00023237"/>
    </source>
</evidence>
<comment type="similarity">
    <text evidence="2">Belongs to the TonB-dependent receptor family. Hemoglobin/haptoglobin binding protein subfamily.</text>
</comment>
<evidence type="ECO:0000256" key="6">
    <source>
        <dbReference type="ARBA" id="ARBA00022729"/>
    </source>
</evidence>
<reference evidence="17" key="1">
    <citation type="submission" date="2016-09" db="EMBL/GenBank/DDBJ databases">
        <authorList>
            <person name="Varghese N."/>
            <person name="Submissions S."/>
        </authorList>
    </citation>
    <scope>NUCLEOTIDE SEQUENCE [LARGE SCALE GENOMIC DNA]</scope>
    <source>
        <strain evidence="17">ANC 4422</strain>
    </source>
</reference>
<dbReference type="Pfam" id="PF07715">
    <property type="entry name" value="Plug"/>
    <property type="match status" value="1"/>
</dbReference>
<evidence type="ECO:0000256" key="2">
    <source>
        <dbReference type="ARBA" id="ARBA00008143"/>
    </source>
</evidence>
<dbReference type="GO" id="GO:0015344">
    <property type="term" value="F:siderophore uptake transmembrane transporter activity"/>
    <property type="evidence" value="ECO:0007669"/>
    <property type="project" value="TreeGrafter"/>
</dbReference>
<dbReference type="Gene3D" id="2.40.170.20">
    <property type="entry name" value="TonB-dependent receptor, beta-barrel domain"/>
    <property type="match status" value="1"/>
</dbReference>
<keyword evidence="17" id="KW-1185">Reference proteome</keyword>
<evidence type="ECO:0000256" key="9">
    <source>
        <dbReference type="ARBA" id="ARBA00023170"/>
    </source>
</evidence>
<dbReference type="NCBIfam" id="TIGR01786">
    <property type="entry name" value="TonB-hemlactrns"/>
    <property type="match status" value="1"/>
</dbReference>
<dbReference type="InterPro" id="IPR010949">
    <property type="entry name" value="TonB_Hb/transfer/lactofer_rcpt"/>
</dbReference>
<keyword evidence="5 11" id="KW-0812">Transmembrane</keyword>
<feature type="domain" description="TonB-dependent receptor plug" evidence="15">
    <location>
        <begin position="57"/>
        <end position="168"/>
    </location>
</feature>
<name>A0A1G6HCL4_9GAMM</name>
<evidence type="ECO:0000313" key="16">
    <source>
        <dbReference type="EMBL" id="SDB92000.1"/>
    </source>
</evidence>
<keyword evidence="10 11" id="KW-0998">Cell outer membrane</keyword>
<dbReference type="InterPro" id="IPR036942">
    <property type="entry name" value="Beta-barrel_TonB_sf"/>
</dbReference>
<evidence type="ECO:0000256" key="3">
    <source>
        <dbReference type="ARBA" id="ARBA00022448"/>
    </source>
</evidence>
<dbReference type="GO" id="GO:0044718">
    <property type="term" value="P:siderophore transmembrane transport"/>
    <property type="evidence" value="ECO:0007669"/>
    <property type="project" value="TreeGrafter"/>
</dbReference>
<dbReference type="Proteomes" id="UP000242501">
    <property type="component" value="Unassembled WGS sequence"/>
</dbReference>
<dbReference type="RefSeq" id="WP_092747727.1">
    <property type="nucleotide sequence ID" value="NZ_FMYL01000005.1"/>
</dbReference>
<organism evidence="16 17">
    <name type="scientific">Acinetobacter boissieri</name>
    <dbReference type="NCBI Taxonomy" id="1219383"/>
    <lineage>
        <taxon>Bacteria</taxon>
        <taxon>Pseudomonadati</taxon>
        <taxon>Pseudomonadota</taxon>
        <taxon>Gammaproteobacteria</taxon>
        <taxon>Moraxellales</taxon>
        <taxon>Moraxellaceae</taxon>
        <taxon>Acinetobacter</taxon>
    </lineage>
</organism>
<evidence type="ECO:0000259" key="15">
    <source>
        <dbReference type="Pfam" id="PF07715"/>
    </source>
</evidence>
<accession>A0A1G6HCL4</accession>
<dbReference type="InterPro" id="IPR000531">
    <property type="entry name" value="Beta-barrel_TonB"/>
</dbReference>
<keyword evidence="9 16" id="KW-0675">Receptor</keyword>
<dbReference type="SUPFAM" id="SSF56935">
    <property type="entry name" value="Porins"/>
    <property type="match status" value="1"/>
</dbReference>
<proteinExistence type="inferred from homology"/>
<dbReference type="PANTHER" id="PTHR30069:SF29">
    <property type="entry name" value="HEMOGLOBIN AND HEMOGLOBIN-HAPTOGLOBIN-BINDING PROTEIN 1-RELATED"/>
    <property type="match status" value="1"/>
</dbReference>
<evidence type="ECO:0000256" key="8">
    <source>
        <dbReference type="ARBA" id="ARBA00023136"/>
    </source>
</evidence>
<gene>
    <name evidence="16" type="ORF">SAMN05421733_10516</name>
</gene>